<organism evidence="4 5">
    <name type="scientific">Anaerobium acetethylicum</name>
    <dbReference type="NCBI Taxonomy" id="1619234"/>
    <lineage>
        <taxon>Bacteria</taxon>
        <taxon>Bacillati</taxon>
        <taxon>Bacillota</taxon>
        <taxon>Clostridia</taxon>
        <taxon>Lachnospirales</taxon>
        <taxon>Lachnospiraceae</taxon>
        <taxon>Anaerobium</taxon>
    </lineage>
</organism>
<proteinExistence type="predicted"/>
<dbReference type="EMBL" id="FMKA01000001">
    <property type="protein sequence ID" value="SCP95330.1"/>
    <property type="molecule type" value="Genomic_DNA"/>
</dbReference>
<dbReference type="Proteomes" id="UP000199315">
    <property type="component" value="Unassembled WGS sequence"/>
</dbReference>
<evidence type="ECO:0000313" key="5">
    <source>
        <dbReference type="Proteomes" id="UP000199315"/>
    </source>
</evidence>
<dbReference type="InterPro" id="IPR023296">
    <property type="entry name" value="Glyco_hydro_beta-prop_sf"/>
</dbReference>
<dbReference type="Gene3D" id="2.115.10.20">
    <property type="entry name" value="Glycosyl hydrolase domain, family 43"/>
    <property type="match status" value="1"/>
</dbReference>
<keyword evidence="5" id="KW-1185">Reference proteome</keyword>
<evidence type="ECO:0000256" key="2">
    <source>
        <dbReference type="SAM" id="SignalP"/>
    </source>
</evidence>
<dbReference type="OrthoDB" id="3183911at2"/>
<dbReference type="RefSeq" id="WP_091229520.1">
    <property type="nucleotide sequence ID" value="NZ_FMKA01000001.1"/>
</dbReference>
<feature type="chain" id="PRO_5039521598" description="F5/8 type C domain-containing protein" evidence="2">
    <location>
        <begin position="26"/>
        <end position="1787"/>
    </location>
</feature>
<evidence type="ECO:0000256" key="1">
    <source>
        <dbReference type="ARBA" id="ARBA00023295"/>
    </source>
</evidence>
<dbReference type="Gene3D" id="2.60.40.1080">
    <property type="match status" value="2"/>
</dbReference>
<feature type="domain" description="F5/8 type C" evidence="3">
    <location>
        <begin position="38"/>
        <end position="205"/>
    </location>
</feature>
<dbReference type="InterPro" id="IPR025282">
    <property type="entry name" value="DUF4214"/>
</dbReference>
<feature type="signal peptide" evidence="2">
    <location>
        <begin position="1"/>
        <end position="25"/>
    </location>
</feature>
<dbReference type="Pfam" id="PF00754">
    <property type="entry name" value="F5_F8_type_C"/>
    <property type="match status" value="1"/>
</dbReference>
<evidence type="ECO:0000259" key="3">
    <source>
        <dbReference type="PROSITE" id="PS50022"/>
    </source>
</evidence>
<dbReference type="Gene3D" id="3.20.20.70">
    <property type="entry name" value="Aldolase class I"/>
    <property type="match status" value="1"/>
</dbReference>
<dbReference type="InterPro" id="IPR003343">
    <property type="entry name" value="Big_2"/>
</dbReference>
<dbReference type="InterPro" id="IPR008964">
    <property type="entry name" value="Invasin/intimin_cell_adhesion"/>
</dbReference>
<keyword evidence="1" id="KW-0378">Hydrolase</keyword>
<dbReference type="GO" id="GO:0016798">
    <property type="term" value="F:hydrolase activity, acting on glycosyl bonds"/>
    <property type="evidence" value="ECO:0007669"/>
    <property type="project" value="UniProtKB-KW"/>
</dbReference>
<dbReference type="InterPro" id="IPR013785">
    <property type="entry name" value="Aldolase_TIM"/>
</dbReference>
<evidence type="ECO:0000313" key="4">
    <source>
        <dbReference type="EMBL" id="SCP95330.1"/>
    </source>
</evidence>
<name>A0A1D3TPK9_9FIRM</name>
<dbReference type="SUPFAM" id="SSF51445">
    <property type="entry name" value="(Trans)glycosidases"/>
    <property type="match status" value="1"/>
</dbReference>
<dbReference type="Pfam" id="PF02368">
    <property type="entry name" value="Big_2"/>
    <property type="match status" value="2"/>
</dbReference>
<dbReference type="PROSITE" id="PS50022">
    <property type="entry name" value="FA58C_3"/>
    <property type="match status" value="1"/>
</dbReference>
<dbReference type="SUPFAM" id="SSF75005">
    <property type="entry name" value="Arabinanase/levansucrase/invertase"/>
    <property type="match status" value="1"/>
</dbReference>
<reference evidence="4 5" key="1">
    <citation type="submission" date="2016-09" db="EMBL/GenBank/DDBJ databases">
        <authorList>
            <person name="Capua I."/>
            <person name="De Benedictis P."/>
            <person name="Joannis T."/>
            <person name="Lombin L.H."/>
            <person name="Cattoli G."/>
        </authorList>
    </citation>
    <scope>NUCLEOTIDE SEQUENCE [LARGE SCALE GENOMIC DNA]</scope>
    <source>
        <strain evidence="4 5">GluBS11</strain>
    </source>
</reference>
<dbReference type="Gene3D" id="2.60.120.260">
    <property type="entry name" value="Galactose-binding domain-like"/>
    <property type="match status" value="2"/>
</dbReference>
<dbReference type="Pfam" id="PF02065">
    <property type="entry name" value="Melibiase"/>
    <property type="match status" value="1"/>
</dbReference>
<dbReference type="Gene3D" id="1.10.3130.20">
    <property type="entry name" value="Phycobilisome linker domain"/>
    <property type="match status" value="2"/>
</dbReference>
<dbReference type="SUPFAM" id="SSF49785">
    <property type="entry name" value="Galactose-binding domain-like"/>
    <property type="match status" value="1"/>
</dbReference>
<dbReference type="SMART" id="SM00635">
    <property type="entry name" value="BID_2"/>
    <property type="match status" value="2"/>
</dbReference>
<dbReference type="InterPro" id="IPR008979">
    <property type="entry name" value="Galactose-bd-like_sf"/>
</dbReference>
<dbReference type="InterPro" id="IPR017853">
    <property type="entry name" value="GH"/>
</dbReference>
<keyword evidence="2" id="KW-0732">Signal</keyword>
<gene>
    <name evidence="4" type="ORF">SAMN05421730_1001485</name>
</gene>
<dbReference type="CDD" id="cd15482">
    <property type="entry name" value="Sialidase_non-viral"/>
    <property type="match status" value="1"/>
</dbReference>
<protein>
    <recommendedName>
        <fullName evidence="3">F5/8 type C domain-containing protein</fullName>
    </recommendedName>
</protein>
<accession>A0A1D3TPK9</accession>
<sequence>MKKKKIKQLAACFMALCVSAGSFQAALPAAVSNAAETVTAITLTNLAAGKAVTVAKKDGSTTGVNTDRSPAMAVDGIINTNNYCDFGSITAKESAYLQVDLGGSYDISEVDLFRYWQDGRTYGTTVVVISNNGTFQDTDKTVIYNSDTANVHGFGAGTDATYSETQAGKTLALATPVKGRYVRVYMYGSSANSSNHIVELKVMGQVPANDISFAKVFENASAYLNIPAYYSDSTKVADQVTHPDVVYFSQGWNNYKYWMAYTPNVTGTSKYENASIVASNDGVNWEVPAGLTNPIDPMPSSERYHNCDADMVYNKKTNELMCYWNWADDQAGGVGAEVRVRTSTDGIHWSDYKTAVKSTKRYDMLSPAIVYDEFRDLYLMYSNNAGDVGYTNGKNNFVEVRWSKDGLNWSAPERINNFLGKNASGLQLYPWHQDVTYIPELKQYMAISQCFSGSNPDGSVLYMTTSKDGINWEPVGTKALLSPSGTGKWDGAQIYRTCLLYDNQSGSDYGKGSLRLWYSALSANPQLWRIGYTDNTYENVMKVLNNNADYTVQPLTAGTSIDLTAALTTLTVGGTTSLTAAVAPQTASDKNIKFTSSDETVATVSPFGEVKALKGGSVTITASTSEGLSNTLSITVTEPVNATATLNGNGVKVKFVNGELELYRKTGTAEVLVSPASTSGYPVINGSSVKDFSDFNCTVENGITGKLGTGNRLTIVSKSSSTGLTRTQVIETADSVSGGLYSTVSYKAGETAVTVSKFVEAEFSLNKTTGDIWSYNGGGDCRQSYDDTVVKVTDGFSRPNKQNYASAGIPVSDVYCSNGGVAVGDASTTRRETAIPVTGAAGNVIVNISWPGNTIAAGSAVVAGDFIMNVHSGDYYNGLRGYSDAMAKQGFKTLSKEEIPESSYDLRWESWGWEFNWTMDKIINKLDQLQAMGVKQVSLDDGWYNQAFMYNNAYSSEAGTAGGEIFSLDNDGSWALLNSKLPNGATSMKELTDAIHAHGMKAVIWWRPCDGGREGSTLYKTHPEWFVKNQDGSFGKLSGMNGYNTFNGTTGYALCPSSEGAIEYYENFIETAMTDWGFDGFKSDYVWSMPKCYNPAHNHAYPEESTEKQADFYKTAYEKMISINPDAFHLLCNCGSPQDYYSLPYVTQIPTADPTSVDQTRRRVKAYKALAGDYFPVTTDHNEIWYESTVGTGAVFIEKRHWEAGTAGQQKYEKWAGIYNTYQLQKGRFIGDLYSYGLDPYETYVIEKDGINYYSFYKDGSKYPGNGSAKVELRGLDPAKIYRIEDYVNNTVLATNVSGLNLMVNTAFTNGSMLVRAVPLETPDVPVVVPTVDYVKADNADASVVYAGTWNNDSGSSFYNSTAKYTSTQGSAVEFTFTGNAIRWCGQKDTNFGTAQIYIDDNLMGTVNCNGPAATQSVLYENTSLTTGTHKIRIVNATKVIDVDYFEYATIKKETVVAVTGVSLNVIEKTMTAAGDTFQLAATVAPADAANKNVTWTSTNQAVATVSTAGLVTAVADGIAKIRVTTADGSRTAECIVTVVTEKLTPTESFVQRFYSIVLGRDAAAEEISYYTEFLISGERSGADVGRGFICSPEFVDKALSNADYVEVLYNIFMDRVSDEGGKAYWLDFLNNGVSREFVFKGFVESAEFTEICASYGINRGNVELTRYTDKYTDLTRFINRLYTEVLGRAGEEAGLEYYAKEIAIGNVTPVQAAQNFIFSPEFKDKKFGNEDYVKVLYKTFMGREYDAAGLDYHLDRMSNGISREEILLGFANSPEFKNIISGFGLK</sequence>
<dbReference type="InterPro" id="IPR038255">
    <property type="entry name" value="PBS_linker_sf"/>
</dbReference>
<dbReference type="SUPFAM" id="SSF49373">
    <property type="entry name" value="Invasin/intimin cell-adhesion fragments"/>
    <property type="match status" value="2"/>
</dbReference>
<dbReference type="Pfam" id="PF13946">
    <property type="entry name" value="DUF4214"/>
    <property type="match status" value="2"/>
</dbReference>
<dbReference type="STRING" id="1619234.SAMN05421730_1001485"/>
<keyword evidence="1" id="KW-0326">Glycosidase</keyword>
<dbReference type="InterPro" id="IPR000421">
    <property type="entry name" value="FA58C"/>
</dbReference>